<comment type="caution">
    <text evidence="1">The sequence shown here is derived from an EMBL/GenBank/DDBJ whole genome shotgun (WGS) entry which is preliminary data.</text>
</comment>
<protein>
    <submittedName>
        <fullName evidence="1">Uncharacterized protein</fullName>
    </submittedName>
</protein>
<proteinExistence type="predicted"/>
<dbReference type="EMBL" id="JYDO01000275">
    <property type="protein sequence ID" value="KRZ65987.1"/>
    <property type="molecule type" value="Genomic_DNA"/>
</dbReference>
<keyword evidence="2" id="KW-1185">Reference proteome</keyword>
<dbReference type="AlphaFoldDB" id="A0A0V1M2M7"/>
<gene>
    <name evidence="1" type="ORF">T10_8343</name>
</gene>
<evidence type="ECO:0000313" key="1">
    <source>
        <dbReference type="EMBL" id="KRZ65987.1"/>
    </source>
</evidence>
<dbReference type="Proteomes" id="UP000054843">
    <property type="component" value="Unassembled WGS sequence"/>
</dbReference>
<accession>A0A0V1M2M7</accession>
<sequence>MNFYQATASCSPWQKRQLLVTDATSAVTDNIFQPPRSALQESNLSMTSCFQSFPHPRALGSPPPLGWRAIPLAAERTVAISLSCLLFLTLEPLYDPMPSATQEGTSP</sequence>
<organism evidence="1 2">
    <name type="scientific">Trichinella papuae</name>
    <dbReference type="NCBI Taxonomy" id="268474"/>
    <lineage>
        <taxon>Eukaryota</taxon>
        <taxon>Metazoa</taxon>
        <taxon>Ecdysozoa</taxon>
        <taxon>Nematoda</taxon>
        <taxon>Enoplea</taxon>
        <taxon>Dorylaimia</taxon>
        <taxon>Trichinellida</taxon>
        <taxon>Trichinellidae</taxon>
        <taxon>Trichinella</taxon>
    </lineage>
</organism>
<name>A0A0V1M2M7_9BILA</name>
<evidence type="ECO:0000313" key="2">
    <source>
        <dbReference type="Proteomes" id="UP000054843"/>
    </source>
</evidence>
<reference evidence="1 2" key="1">
    <citation type="submission" date="2015-01" db="EMBL/GenBank/DDBJ databases">
        <title>Evolution of Trichinella species and genotypes.</title>
        <authorList>
            <person name="Korhonen P.K."/>
            <person name="Edoardo P."/>
            <person name="Giuseppe L.R."/>
            <person name="Gasser R.B."/>
        </authorList>
    </citation>
    <scope>NUCLEOTIDE SEQUENCE [LARGE SCALE GENOMIC DNA]</scope>
    <source>
        <strain evidence="1">ISS1980</strain>
    </source>
</reference>